<proteinExistence type="predicted"/>
<comment type="caution">
    <text evidence="2">The sequence shown here is derived from an EMBL/GenBank/DDBJ whole genome shotgun (WGS) entry which is preliminary data.</text>
</comment>
<evidence type="ECO:0000256" key="1">
    <source>
        <dbReference type="SAM" id="Phobius"/>
    </source>
</evidence>
<feature type="transmembrane region" description="Helical" evidence="1">
    <location>
        <begin position="71"/>
        <end position="91"/>
    </location>
</feature>
<protein>
    <submittedName>
        <fullName evidence="2">Uncharacterized protein</fullName>
    </submittedName>
</protein>
<organism evidence="2 3">
    <name type="scientific">Sphaerisporangium rufum</name>
    <dbReference type="NCBI Taxonomy" id="1381558"/>
    <lineage>
        <taxon>Bacteria</taxon>
        <taxon>Bacillati</taxon>
        <taxon>Actinomycetota</taxon>
        <taxon>Actinomycetes</taxon>
        <taxon>Streptosporangiales</taxon>
        <taxon>Streptosporangiaceae</taxon>
        <taxon>Sphaerisporangium</taxon>
    </lineage>
</organism>
<accession>A0A919R6A0</accession>
<feature type="transmembrane region" description="Helical" evidence="1">
    <location>
        <begin position="12"/>
        <end position="31"/>
    </location>
</feature>
<keyword evidence="1" id="KW-1133">Transmembrane helix</keyword>
<keyword evidence="1" id="KW-0472">Membrane</keyword>
<keyword evidence="1" id="KW-0812">Transmembrane</keyword>
<reference evidence="2" key="1">
    <citation type="submission" date="2021-01" db="EMBL/GenBank/DDBJ databases">
        <title>Whole genome shotgun sequence of Sphaerisporangium rufum NBRC 109079.</title>
        <authorList>
            <person name="Komaki H."/>
            <person name="Tamura T."/>
        </authorList>
    </citation>
    <scope>NUCLEOTIDE SEQUENCE</scope>
    <source>
        <strain evidence="2">NBRC 109079</strain>
    </source>
</reference>
<dbReference type="EMBL" id="BOOU01000068">
    <property type="protein sequence ID" value="GII80043.1"/>
    <property type="molecule type" value="Genomic_DNA"/>
</dbReference>
<gene>
    <name evidence="2" type="ORF">Sru01_50250</name>
</gene>
<dbReference type="AlphaFoldDB" id="A0A919R6A0"/>
<sequence>MTMDLIRRWPWLPSLIAGGVILALMLLLYAGQPFRGIVAASATNMALVAFFLIGGIFFAIREATGQGGSALVRPLVAGLVPFAGCLVLVVVLRQIFLSDEPFFESLLQDGLGRAVIVYPPAVVAGYIAEAVKRARHAVGPRR</sequence>
<keyword evidence="3" id="KW-1185">Reference proteome</keyword>
<evidence type="ECO:0000313" key="3">
    <source>
        <dbReference type="Proteomes" id="UP000655287"/>
    </source>
</evidence>
<feature type="transmembrane region" description="Helical" evidence="1">
    <location>
        <begin position="111"/>
        <end position="131"/>
    </location>
</feature>
<dbReference type="Proteomes" id="UP000655287">
    <property type="component" value="Unassembled WGS sequence"/>
</dbReference>
<evidence type="ECO:0000313" key="2">
    <source>
        <dbReference type="EMBL" id="GII80043.1"/>
    </source>
</evidence>
<feature type="transmembrane region" description="Helical" evidence="1">
    <location>
        <begin position="37"/>
        <end position="59"/>
    </location>
</feature>
<name>A0A919R6A0_9ACTN</name>